<protein>
    <submittedName>
        <fullName evidence="1">Uncharacterized protein</fullName>
    </submittedName>
</protein>
<dbReference type="EMBL" id="GGEC01058312">
    <property type="protein sequence ID" value="MBX38796.1"/>
    <property type="molecule type" value="Transcribed_RNA"/>
</dbReference>
<evidence type="ECO:0000313" key="1">
    <source>
        <dbReference type="EMBL" id="MBX38796.1"/>
    </source>
</evidence>
<reference evidence="1" key="1">
    <citation type="submission" date="2018-02" db="EMBL/GenBank/DDBJ databases">
        <title>Rhizophora mucronata_Transcriptome.</title>
        <authorList>
            <person name="Meera S.P."/>
            <person name="Sreeshan A."/>
            <person name="Augustine A."/>
        </authorList>
    </citation>
    <scope>NUCLEOTIDE SEQUENCE</scope>
    <source>
        <tissue evidence="1">Leaf</tissue>
    </source>
</reference>
<dbReference type="AlphaFoldDB" id="A0A2P2N8N2"/>
<name>A0A2P2N8N2_RHIMU</name>
<accession>A0A2P2N8N2</accession>
<sequence length="22" mass="2351">MVLAAPAETFLCKSTTLNHSIC</sequence>
<proteinExistence type="predicted"/>
<organism evidence="1">
    <name type="scientific">Rhizophora mucronata</name>
    <name type="common">Asiatic mangrove</name>
    <dbReference type="NCBI Taxonomy" id="61149"/>
    <lineage>
        <taxon>Eukaryota</taxon>
        <taxon>Viridiplantae</taxon>
        <taxon>Streptophyta</taxon>
        <taxon>Embryophyta</taxon>
        <taxon>Tracheophyta</taxon>
        <taxon>Spermatophyta</taxon>
        <taxon>Magnoliopsida</taxon>
        <taxon>eudicotyledons</taxon>
        <taxon>Gunneridae</taxon>
        <taxon>Pentapetalae</taxon>
        <taxon>rosids</taxon>
        <taxon>fabids</taxon>
        <taxon>Malpighiales</taxon>
        <taxon>Rhizophoraceae</taxon>
        <taxon>Rhizophora</taxon>
    </lineage>
</organism>